<comment type="caution">
    <text evidence="7">The sequence shown here is derived from an EMBL/GenBank/DDBJ whole genome shotgun (WGS) entry which is preliminary data.</text>
</comment>
<protein>
    <recommendedName>
        <fullName evidence="4">Hydantoin racemase</fullName>
        <ecNumber evidence="3">5.1.99.5</ecNumber>
    </recommendedName>
</protein>
<dbReference type="AlphaFoldDB" id="A0A975WCZ5"/>
<comment type="catalytic activity">
    <reaction evidence="2">
        <text>a D-5-monosubstituted hydantoin = a L-5-monosubstituted hydantoin</text>
        <dbReference type="Rhea" id="RHEA:46624"/>
        <dbReference type="ChEBI" id="CHEBI:86339"/>
        <dbReference type="ChEBI" id="CHEBI:86340"/>
        <dbReference type="EC" id="5.1.99.5"/>
    </reaction>
</comment>
<comment type="similarity">
    <text evidence="1">Belongs to the HyuE racemase family.</text>
</comment>
<dbReference type="Proteomes" id="UP000182932">
    <property type="component" value="Unassembled WGS sequence"/>
</dbReference>
<evidence type="ECO:0000256" key="1">
    <source>
        <dbReference type="ARBA" id="ARBA00038414"/>
    </source>
</evidence>
<dbReference type="PANTHER" id="PTHR28047">
    <property type="entry name" value="PROTEIN DCG1"/>
    <property type="match status" value="1"/>
</dbReference>
<dbReference type="InterPro" id="IPR053714">
    <property type="entry name" value="Iso_Racemase_Enz_sf"/>
</dbReference>
<dbReference type="PANTHER" id="PTHR28047:SF5">
    <property type="entry name" value="PROTEIN DCG1"/>
    <property type="match status" value="1"/>
</dbReference>
<dbReference type="RefSeq" id="WP_074837874.1">
    <property type="nucleotide sequence ID" value="NZ_FNYY01000015.1"/>
</dbReference>
<evidence type="ECO:0000313" key="7">
    <source>
        <dbReference type="EMBL" id="SEJ96494.1"/>
    </source>
</evidence>
<reference evidence="7 8" key="1">
    <citation type="submission" date="2016-10" db="EMBL/GenBank/DDBJ databases">
        <authorList>
            <person name="Varghese N."/>
            <person name="Submissions S."/>
        </authorList>
    </citation>
    <scope>NUCLEOTIDE SEQUENCE [LARGE SCALE GENOMIC DNA]</scope>
    <source>
        <strain evidence="7 8">FF3</strain>
    </source>
</reference>
<dbReference type="EMBL" id="FNYY01000015">
    <property type="protein sequence ID" value="SEJ96494.1"/>
    <property type="molecule type" value="Genomic_DNA"/>
</dbReference>
<accession>A0A975WCZ5</accession>
<dbReference type="GeneID" id="80819897"/>
<name>A0A975WCZ5_9RHOB</name>
<evidence type="ECO:0000256" key="3">
    <source>
        <dbReference type="ARBA" id="ARBA00066406"/>
    </source>
</evidence>
<gene>
    <name evidence="7" type="ORF">SAMN04487940_11599</name>
</gene>
<dbReference type="InterPro" id="IPR052186">
    <property type="entry name" value="Hydantoin_racemase-like"/>
</dbReference>
<comment type="catalytic activity">
    <reaction evidence="5">
        <text>D-5-benzylhydantoin = L-5-benzylhydantoin</text>
        <dbReference type="Rhea" id="RHEA:83991"/>
        <dbReference type="ChEBI" id="CHEBI:176864"/>
        <dbReference type="ChEBI" id="CHEBI:233540"/>
    </reaction>
</comment>
<evidence type="ECO:0000256" key="2">
    <source>
        <dbReference type="ARBA" id="ARBA00051635"/>
    </source>
</evidence>
<evidence type="ECO:0000256" key="5">
    <source>
        <dbReference type="ARBA" id="ARBA00093199"/>
    </source>
</evidence>
<dbReference type="GO" id="GO:0047661">
    <property type="term" value="F:amino-acid racemase activity"/>
    <property type="evidence" value="ECO:0007669"/>
    <property type="project" value="InterPro"/>
</dbReference>
<dbReference type="GO" id="GO:0036348">
    <property type="term" value="F:hydantoin racemase activity"/>
    <property type="evidence" value="ECO:0007669"/>
    <property type="project" value="UniProtKB-EC"/>
</dbReference>
<sequence length="240" mass="25094">MRLLVINPNTTRAMTAKIATAARRVARPGTEIIATQPDIGPESIQGFLDVARSQQGLLEVARRHPDVDAVVVACFDDTGVDALRCVFDGPVIGIGEAGFHAATMIATRFAVVTTLARSVPGLEDNLDRYGLARRCVGVRATDVPVLELETHPARAETRIASEIAAAISEDRADAIVLGCAGMADLNDRLARRFGLPVIDGVTCAVTLAEALVAAGLKTSPAGAYAGGTERERTVPCVAAP</sequence>
<dbReference type="InterPro" id="IPR015942">
    <property type="entry name" value="Asp/Glu/hydantoin_racemase"/>
</dbReference>
<comment type="catalytic activity">
    <reaction evidence="6">
        <text>D-5-isobutylhydantoin = L-5-isobutylhydantoin</text>
        <dbReference type="Rhea" id="RHEA:84231"/>
        <dbReference type="ChEBI" id="CHEBI:233609"/>
        <dbReference type="ChEBI" id="CHEBI:233610"/>
    </reaction>
</comment>
<evidence type="ECO:0000313" key="8">
    <source>
        <dbReference type="Proteomes" id="UP000182932"/>
    </source>
</evidence>
<organism evidence="7 8">
    <name type="scientific">Marinovum algicola</name>
    <dbReference type="NCBI Taxonomy" id="42444"/>
    <lineage>
        <taxon>Bacteria</taxon>
        <taxon>Pseudomonadati</taxon>
        <taxon>Pseudomonadota</taxon>
        <taxon>Alphaproteobacteria</taxon>
        <taxon>Rhodobacterales</taxon>
        <taxon>Roseobacteraceae</taxon>
        <taxon>Marinovum</taxon>
    </lineage>
</organism>
<evidence type="ECO:0000256" key="4">
    <source>
        <dbReference type="ARBA" id="ARBA00067972"/>
    </source>
</evidence>
<dbReference type="Gene3D" id="3.40.50.12500">
    <property type="match status" value="1"/>
</dbReference>
<dbReference type="FunFam" id="3.40.50.12500:FF:000001">
    <property type="entry name" value="Putative hydantoin racemase"/>
    <property type="match status" value="1"/>
</dbReference>
<keyword evidence="8" id="KW-1185">Reference proteome</keyword>
<proteinExistence type="inferred from homology"/>
<dbReference type="EC" id="5.1.99.5" evidence="3"/>
<evidence type="ECO:0000256" key="6">
    <source>
        <dbReference type="ARBA" id="ARBA00093234"/>
    </source>
</evidence>
<dbReference type="Pfam" id="PF01177">
    <property type="entry name" value="Asp_Glu_race"/>
    <property type="match status" value="1"/>
</dbReference>